<dbReference type="EMBL" id="JZWS01000006">
    <property type="protein sequence ID" value="KJR79481.1"/>
    <property type="molecule type" value="Genomic_DNA"/>
</dbReference>
<reference evidence="1" key="1">
    <citation type="submission" date="2015-03" db="EMBL/GenBank/DDBJ databases">
        <title>Metagenome Sequencing of an Archaeal-Dominated Microbial Community from a Hot Spring at the Los Azufres Geothermal Field, Mexico.</title>
        <authorList>
            <person name="Servin-Garciduenas L.E."/>
            <person name="Martinez-Romero E."/>
        </authorList>
    </citation>
    <scope>NUCLEOTIDE SEQUENCE [LARGE SCALE GENOMIC DNA]</scope>
    <source>
        <strain evidence="1">AZ1-454</strain>
    </source>
</reference>
<comment type="caution">
    <text evidence="1">The sequence shown here is derived from an EMBL/GenBank/DDBJ whole genome shotgun (WGS) entry which is preliminary data.</text>
</comment>
<gene>
    <name evidence="2" type="ORF">TQ35_007170</name>
    <name evidence="1" type="ORF">TQ35_01690</name>
</gene>
<reference evidence="2" key="2">
    <citation type="submission" date="2022-05" db="EMBL/GenBank/DDBJ databases">
        <title>Metagenome Sequencing of an Archaeal-Dominated Microbial Community from a Hot Spring at the Los Azufres Geothermal Field, Mexico.</title>
        <authorList>
            <person name="Marin-Paredes R."/>
            <person name="Martinez-Romero E."/>
            <person name="Servin-Garciduenas L.E."/>
        </authorList>
    </citation>
    <scope>NUCLEOTIDE SEQUENCE</scope>
    <source>
        <strain evidence="2">AZ1-454</strain>
    </source>
</reference>
<evidence type="ECO:0000313" key="2">
    <source>
        <dbReference type="EMBL" id="MCL7344334.1"/>
    </source>
</evidence>
<protein>
    <submittedName>
        <fullName evidence="1">Uncharacterized protein</fullName>
    </submittedName>
</protein>
<name>A0A0F2LUE9_9CREN</name>
<organism evidence="1">
    <name type="scientific">Candidatus Aramenus sulfurataquae</name>
    <dbReference type="NCBI Taxonomy" id="1326980"/>
    <lineage>
        <taxon>Archaea</taxon>
        <taxon>Thermoproteota</taxon>
        <taxon>Thermoprotei</taxon>
        <taxon>Sulfolobales</taxon>
        <taxon>Sulfolobaceae</taxon>
        <taxon>Candidatus Aramenus</taxon>
    </lineage>
</organism>
<dbReference type="AlphaFoldDB" id="A0A0F2LUE9"/>
<dbReference type="EMBL" id="JZWS02000007">
    <property type="protein sequence ID" value="MCL7344334.1"/>
    <property type="molecule type" value="Genomic_DNA"/>
</dbReference>
<proteinExistence type="predicted"/>
<sequence length="187" mass="20878">MGNKKPLLRVEDPRLFSIVIKEIRKKEEFLGKLSWIGISDSEGDIPVNNEDHVRLAINSAICKSKGKEKFNELLIGIDTNSYRLTIVALGDGDLIDVRQTTIDNVEESVEDVIRSVPHDRLYIGVGTGNRLGELVYKMLSMKFGGVRRVNENRTSSRNPYARIKDKDVRAAYLIALRAASDSTSTSA</sequence>
<evidence type="ECO:0000313" key="1">
    <source>
        <dbReference type="EMBL" id="KJR79481.1"/>
    </source>
</evidence>
<accession>A0A0F2LUE9</accession>